<sequence length="69" mass="7758">MPVTLDDFLKREIIAAVDIETTGFSHQEDCIVEIGICELDLDSGECRELFNKVIQESHLSPISSKCLDF</sequence>
<dbReference type="GO" id="GO:0003676">
    <property type="term" value="F:nucleic acid binding"/>
    <property type="evidence" value="ECO:0007669"/>
    <property type="project" value="InterPro"/>
</dbReference>
<protein>
    <submittedName>
        <fullName evidence="1">Uncharacterized protein</fullName>
    </submittedName>
</protein>
<organism evidence="1">
    <name type="scientific">marine sediment metagenome</name>
    <dbReference type="NCBI Taxonomy" id="412755"/>
    <lineage>
        <taxon>unclassified sequences</taxon>
        <taxon>metagenomes</taxon>
        <taxon>ecological metagenomes</taxon>
    </lineage>
</organism>
<reference evidence="1" key="1">
    <citation type="journal article" date="2015" name="Nature">
        <title>Complex archaea that bridge the gap between prokaryotes and eukaryotes.</title>
        <authorList>
            <person name="Spang A."/>
            <person name="Saw J.H."/>
            <person name="Jorgensen S.L."/>
            <person name="Zaremba-Niedzwiedzka K."/>
            <person name="Martijn J."/>
            <person name="Lind A.E."/>
            <person name="van Eijk R."/>
            <person name="Schleper C."/>
            <person name="Guy L."/>
            <person name="Ettema T.J."/>
        </authorList>
    </citation>
    <scope>NUCLEOTIDE SEQUENCE</scope>
</reference>
<accession>A0A0F9PE75</accession>
<dbReference type="InterPro" id="IPR012337">
    <property type="entry name" value="RNaseH-like_sf"/>
</dbReference>
<comment type="caution">
    <text evidence="1">The sequence shown here is derived from an EMBL/GenBank/DDBJ whole genome shotgun (WGS) entry which is preliminary data.</text>
</comment>
<name>A0A0F9PE75_9ZZZZ</name>
<dbReference type="EMBL" id="LAZR01002431">
    <property type="protein sequence ID" value="KKN30135.1"/>
    <property type="molecule type" value="Genomic_DNA"/>
</dbReference>
<dbReference type="SUPFAM" id="SSF53098">
    <property type="entry name" value="Ribonuclease H-like"/>
    <property type="match status" value="1"/>
</dbReference>
<dbReference type="AlphaFoldDB" id="A0A0F9PE75"/>
<dbReference type="Gene3D" id="3.30.420.10">
    <property type="entry name" value="Ribonuclease H-like superfamily/Ribonuclease H"/>
    <property type="match status" value="1"/>
</dbReference>
<proteinExistence type="predicted"/>
<dbReference type="InterPro" id="IPR036397">
    <property type="entry name" value="RNaseH_sf"/>
</dbReference>
<evidence type="ECO:0000313" key="1">
    <source>
        <dbReference type="EMBL" id="KKN30135.1"/>
    </source>
</evidence>
<gene>
    <name evidence="1" type="ORF">LCGC14_0836990</name>
</gene>